<proteinExistence type="inferred from homology"/>
<evidence type="ECO:0000256" key="2">
    <source>
        <dbReference type="SAM" id="Phobius"/>
    </source>
</evidence>
<dbReference type="Pfam" id="PF03816">
    <property type="entry name" value="LytR_cpsA_psr"/>
    <property type="match status" value="1"/>
</dbReference>
<evidence type="ECO:0000313" key="5">
    <source>
        <dbReference type="Proteomes" id="UP001198200"/>
    </source>
</evidence>
<comment type="caution">
    <text evidence="4">The sequence shown here is derived from an EMBL/GenBank/DDBJ whole genome shotgun (WGS) entry which is preliminary data.</text>
</comment>
<name>A0AAE3JBN2_9FIRM</name>
<dbReference type="PANTHER" id="PTHR33392">
    <property type="entry name" value="POLYISOPRENYL-TEICHOIC ACID--PEPTIDOGLYCAN TEICHOIC ACID TRANSFERASE TAGU"/>
    <property type="match status" value="1"/>
</dbReference>
<protein>
    <submittedName>
        <fullName evidence="4">LCP family protein</fullName>
    </submittedName>
</protein>
<evidence type="ECO:0000313" key="4">
    <source>
        <dbReference type="EMBL" id="MCC2221560.1"/>
    </source>
</evidence>
<dbReference type="InterPro" id="IPR050922">
    <property type="entry name" value="LytR/CpsA/Psr_CW_biosynth"/>
</dbReference>
<dbReference type="PANTHER" id="PTHR33392:SF6">
    <property type="entry name" value="POLYISOPRENYL-TEICHOIC ACID--PEPTIDOGLYCAN TEICHOIC ACID TRANSFERASE TAGU"/>
    <property type="match status" value="1"/>
</dbReference>
<dbReference type="AlphaFoldDB" id="A0AAE3JBN2"/>
<dbReference type="InterPro" id="IPR004474">
    <property type="entry name" value="LytR_CpsA_psr"/>
</dbReference>
<evidence type="ECO:0000259" key="3">
    <source>
        <dbReference type="Pfam" id="PF03816"/>
    </source>
</evidence>
<dbReference type="Proteomes" id="UP001198200">
    <property type="component" value="Unassembled WGS sequence"/>
</dbReference>
<dbReference type="RefSeq" id="WP_308731679.1">
    <property type="nucleotide sequence ID" value="NZ_JAJEQN010000016.1"/>
</dbReference>
<keyword evidence="5" id="KW-1185">Reference proteome</keyword>
<comment type="similarity">
    <text evidence="1">Belongs to the LytR/CpsA/Psr (LCP) family.</text>
</comment>
<feature type="domain" description="Cell envelope-related transcriptional attenuator" evidence="3">
    <location>
        <begin position="116"/>
        <end position="279"/>
    </location>
</feature>
<keyword evidence="2" id="KW-1133">Transmembrane helix</keyword>
<dbReference type="NCBIfam" id="TIGR00350">
    <property type="entry name" value="lytR_cpsA_psr"/>
    <property type="match status" value="1"/>
</dbReference>
<organism evidence="4 5">
    <name type="scientific">Anthropogastromicrobium aceti</name>
    <dbReference type="NCBI Taxonomy" id="2981768"/>
    <lineage>
        <taxon>Bacteria</taxon>
        <taxon>Bacillati</taxon>
        <taxon>Bacillota</taxon>
        <taxon>Clostridia</taxon>
        <taxon>Lachnospirales</taxon>
        <taxon>Lachnospiraceae</taxon>
        <taxon>Anthropogastromicrobium</taxon>
    </lineage>
</organism>
<gene>
    <name evidence="4" type="ORF">LKD48_07915</name>
</gene>
<accession>A0AAE3JBN2</accession>
<keyword evidence="2" id="KW-0472">Membrane</keyword>
<evidence type="ECO:0000256" key="1">
    <source>
        <dbReference type="ARBA" id="ARBA00006068"/>
    </source>
</evidence>
<sequence>MAKGKKKSAKTPLLIVVLVLLIIVFAGLCVFYFGLKHYLGKTNYVDDSEVTINYGLLTADEDDVEGFTEMETLDSEAAAAFAKEVNVGQNIDIASDGNVYNILLIGSDTRDGWYGNSDSMILASINSQTKTIYMTSFMRDLYANIPNVGIRKLNSAYAIGGGPLLVSTIESNYRVDIDNYASVDFSSMANIIDLVGGVDLEVSTQEAGYINMYLDEQCRLQGLNASDYYVAGGGITHLNGNQAVGFARIRYTSRGNEHSDYGRTSRQREILVQLMQKARSLDATTLLAVVNNMLPLITHNIDAATLTTLIANAPSYINYDIQTDRIPYDGLYSNLGEELVPDFEATINRLHQTIYGN</sequence>
<reference evidence="4 5" key="1">
    <citation type="submission" date="2021-10" db="EMBL/GenBank/DDBJ databases">
        <title>Anaerobic single-cell dispensing facilitates the cultivation of human gut bacteria.</title>
        <authorList>
            <person name="Afrizal A."/>
        </authorList>
    </citation>
    <scope>NUCLEOTIDE SEQUENCE [LARGE SCALE GENOMIC DNA]</scope>
    <source>
        <strain evidence="4 5">CLA-AA-H224</strain>
    </source>
</reference>
<feature type="transmembrane region" description="Helical" evidence="2">
    <location>
        <begin position="12"/>
        <end position="35"/>
    </location>
</feature>
<keyword evidence="2" id="KW-0812">Transmembrane</keyword>
<dbReference type="EMBL" id="JAJEQN010000016">
    <property type="protein sequence ID" value="MCC2221560.1"/>
    <property type="molecule type" value="Genomic_DNA"/>
</dbReference>
<dbReference type="Gene3D" id="3.40.630.190">
    <property type="entry name" value="LCP protein"/>
    <property type="match status" value="1"/>
</dbReference>